<protein>
    <submittedName>
        <fullName evidence="2">Uncharacterized protein</fullName>
    </submittedName>
</protein>
<name>A0A498QWG3_9MYCO</name>
<dbReference type="Proteomes" id="UP000268285">
    <property type="component" value="Unassembled WGS sequence"/>
</dbReference>
<accession>A0A498QWG3</accession>
<proteinExistence type="predicted"/>
<organism evidence="2 3">
    <name type="scientific">Mycobacterium pseudokansasii</name>
    <dbReference type="NCBI Taxonomy" id="2341080"/>
    <lineage>
        <taxon>Bacteria</taxon>
        <taxon>Bacillati</taxon>
        <taxon>Actinomycetota</taxon>
        <taxon>Actinomycetes</taxon>
        <taxon>Mycobacteriales</taxon>
        <taxon>Mycobacteriaceae</taxon>
        <taxon>Mycobacterium</taxon>
    </lineage>
</organism>
<reference evidence="2 3" key="1">
    <citation type="submission" date="2018-09" db="EMBL/GenBank/DDBJ databases">
        <authorList>
            <person name="Tagini F."/>
        </authorList>
    </citation>
    <scope>NUCLEOTIDE SEQUENCE [LARGE SCALE GENOMIC DNA]</scope>
    <source>
        <strain evidence="2 3">MK142</strain>
    </source>
</reference>
<feature type="compositionally biased region" description="Polar residues" evidence="1">
    <location>
        <begin position="26"/>
        <end position="36"/>
    </location>
</feature>
<evidence type="ECO:0000313" key="2">
    <source>
        <dbReference type="EMBL" id="VBA54429.1"/>
    </source>
</evidence>
<keyword evidence="3" id="KW-1185">Reference proteome</keyword>
<gene>
    <name evidence="2" type="ORF">LAUMK142_04652</name>
</gene>
<evidence type="ECO:0000313" key="3">
    <source>
        <dbReference type="Proteomes" id="UP000268285"/>
    </source>
</evidence>
<dbReference type="AlphaFoldDB" id="A0A498QWG3"/>
<evidence type="ECO:0000256" key="1">
    <source>
        <dbReference type="SAM" id="MobiDB-lite"/>
    </source>
</evidence>
<dbReference type="EMBL" id="UPHU01000001">
    <property type="protein sequence ID" value="VBA54429.1"/>
    <property type="molecule type" value="Genomic_DNA"/>
</dbReference>
<feature type="region of interest" description="Disordered" evidence="1">
    <location>
        <begin position="1"/>
        <end position="36"/>
    </location>
</feature>
<sequence>MAALTGRLVLHRLPSQPGVNSRPPETATTVSASHTLGTKKRRAIAAASVTIALTAPANALPRRIGHHRIRRHSGQPHG</sequence>